<dbReference type="EMBL" id="WIUZ02000006">
    <property type="protein sequence ID" value="KAF9786001.1"/>
    <property type="molecule type" value="Genomic_DNA"/>
</dbReference>
<dbReference type="Gene3D" id="2.40.160.210">
    <property type="entry name" value="Acyl-CoA thioesterase, double hotdog domain"/>
    <property type="match status" value="1"/>
</dbReference>
<evidence type="ECO:0000313" key="5">
    <source>
        <dbReference type="EMBL" id="KAF9786001.1"/>
    </source>
</evidence>
<dbReference type="GO" id="GO:0005782">
    <property type="term" value="C:peroxisomal matrix"/>
    <property type="evidence" value="ECO:0007669"/>
    <property type="project" value="UniProtKB-SubCell"/>
</dbReference>
<dbReference type="SUPFAM" id="SSF54637">
    <property type="entry name" value="Thioesterase/thiol ester dehydrase-isomerase"/>
    <property type="match status" value="2"/>
</dbReference>
<evidence type="ECO:0000256" key="1">
    <source>
        <dbReference type="ARBA" id="ARBA00006538"/>
    </source>
</evidence>
<dbReference type="PANTHER" id="PTHR11066:SF34">
    <property type="entry name" value="ACYL-COENZYME A THIOESTERASE 8"/>
    <property type="match status" value="1"/>
</dbReference>
<dbReference type="GO" id="GO:0047617">
    <property type="term" value="F:fatty acyl-CoA hydrolase activity"/>
    <property type="evidence" value="ECO:0007669"/>
    <property type="project" value="InterPro"/>
</dbReference>
<sequence>MDYKLTEPTQISSLLDIETLDVNLYRSRELILPPRARGVFGGLVISQAMVAATKSVKPEYHLHSLHCYFILNASPATPIYYNVDRVRDGRSYVTRAVRAAQRGKAIFMMVCSYQKPEPWQPSYRSPMPPNVPSPEECEDEAVFYRQRAAAADSEHLKNVWTTGAEYRDRSPIAIRTAGDHYEGGVLVSCTWMKAKHVPECDLAYQKCILGYLSDALFIGAGSRLLGLRYQIEDGPKSHGISSTLDHSIWFYTDNLDCGDWLLFETRAPQAGSGRALVHRRVFTRDGVLVAHFSQEGVVRARVFPPKESEQTRSKL</sequence>
<comment type="similarity">
    <text evidence="1">Belongs to the C/M/P thioester hydrolase family.</text>
</comment>
<dbReference type="InterPro" id="IPR049450">
    <property type="entry name" value="ACOT8-like_C"/>
</dbReference>
<feature type="domain" description="Acyl-CoA thioesterase-like C-terminal" evidence="4">
    <location>
        <begin position="158"/>
        <end position="298"/>
    </location>
</feature>
<accession>A0A9P6HF90</accession>
<dbReference type="InterPro" id="IPR049449">
    <property type="entry name" value="TesB_ACOT8-like_N"/>
</dbReference>
<dbReference type="Pfam" id="PF13622">
    <property type="entry name" value="4HBT_3"/>
    <property type="match status" value="1"/>
</dbReference>
<dbReference type="GO" id="GO:0009062">
    <property type="term" value="P:fatty acid catabolic process"/>
    <property type="evidence" value="ECO:0007669"/>
    <property type="project" value="TreeGrafter"/>
</dbReference>
<organism evidence="5 6">
    <name type="scientific">Thelephora terrestris</name>
    <dbReference type="NCBI Taxonomy" id="56493"/>
    <lineage>
        <taxon>Eukaryota</taxon>
        <taxon>Fungi</taxon>
        <taxon>Dikarya</taxon>
        <taxon>Basidiomycota</taxon>
        <taxon>Agaricomycotina</taxon>
        <taxon>Agaricomycetes</taxon>
        <taxon>Thelephorales</taxon>
        <taxon>Thelephoraceae</taxon>
        <taxon>Thelephora</taxon>
    </lineage>
</organism>
<dbReference type="GO" id="GO:0006637">
    <property type="term" value="P:acyl-CoA metabolic process"/>
    <property type="evidence" value="ECO:0007669"/>
    <property type="project" value="InterPro"/>
</dbReference>
<dbReference type="CDD" id="cd03445">
    <property type="entry name" value="Thioesterase_II_repeat2"/>
    <property type="match status" value="1"/>
</dbReference>
<keyword evidence="6" id="KW-1185">Reference proteome</keyword>
<feature type="domain" description="Acyl-CoA thioesterase-like N-terminal HotDog" evidence="3">
    <location>
        <begin position="36"/>
        <end position="113"/>
    </location>
</feature>
<dbReference type="Proteomes" id="UP000736335">
    <property type="component" value="Unassembled WGS sequence"/>
</dbReference>
<gene>
    <name evidence="5" type="ORF">BJ322DRAFT_1057357</name>
</gene>
<evidence type="ECO:0000259" key="3">
    <source>
        <dbReference type="Pfam" id="PF13622"/>
    </source>
</evidence>
<proteinExistence type="inferred from homology"/>
<dbReference type="InterPro" id="IPR003703">
    <property type="entry name" value="Acyl_CoA_thio"/>
</dbReference>
<evidence type="ECO:0000259" key="4">
    <source>
        <dbReference type="Pfam" id="PF20789"/>
    </source>
</evidence>
<evidence type="ECO:0000256" key="2">
    <source>
        <dbReference type="ARBA" id="ARBA00022801"/>
    </source>
</evidence>
<dbReference type="InterPro" id="IPR029069">
    <property type="entry name" value="HotDog_dom_sf"/>
</dbReference>
<protein>
    <submittedName>
        <fullName evidence="5">Thioesterase-like superfamily-domain-containing protein</fullName>
    </submittedName>
</protein>
<dbReference type="CDD" id="cd03444">
    <property type="entry name" value="Thioesterase_II_repeat1"/>
    <property type="match status" value="1"/>
</dbReference>
<dbReference type="InterPro" id="IPR042171">
    <property type="entry name" value="Acyl-CoA_hotdog"/>
</dbReference>
<reference evidence="5" key="1">
    <citation type="journal article" date="2020" name="Nat. Commun.">
        <title>Large-scale genome sequencing of mycorrhizal fungi provides insights into the early evolution of symbiotic traits.</title>
        <authorList>
            <person name="Miyauchi S."/>
            <person name="Kiss E."/>
            <person name="Kuo A."/>
            <person name="Drula E."/>
            <person name="Kohler A."/>
            <person name="Sanchez-Garcia M."/>
            <person name="Morin E."/>
            <person name="Andreopoulos B."/>
            <person name="Barry K.W."/>
            <person name="Bonito G."/>
            <person name="Buee M."/>
            <person name="Carver A."/>
            <person name="Chen C."/>
            <person name="Cichocki N."/>
            <person name="Clum A."/>
            <person name="Culley D."/>
            <person name="Crous P.W."/>
            <person name="Fauchery L."/>
            <person name="Girlanda M."/>
            <person name="Hayes R.D."/>
            <person name="Keri Z."/>
            <person name="LaButti K."/>
            <person name="Lipzen A."/>
            <person name="Lombard V."/>
            <person name="Magnuson J."/>
            <person name="Maillard F."/>
            <person name="Murat C."/>
            <person name="Nolan M."/>
            <person name="Ohm R.A."/>
            <person name="Pangilinan J."/>
            <person name="Pereira M.F."/>
            <person name="Perotto S."/>
            <person name="Peter M."/>
            <person name="Pfister S."/>
            <person name="Riley R."/>
            <person name="Sitrit Y."/>
            <person name="Stielow J.B."/>
            <person name="Szollosi G."/>
            <person name="Zifcakova L."/>
            <person name="Stursova M."/>
            <person name="Spatafora J.W."/>
            <person name="Tedersoo L."/>
            <person name="Vaario L.M."/>
            <person name="Yamada A."/>
            <person name="Yan M."/>
            <person name="Wang P."/>
            <person name="Xu J."/>
            <person name="Bruns T."/>
            <person name="Baldrian P."/>
            <person name="Vilgalys R."/>
            <person name="Dunand C."/>
            <person name="Henrissat B."/>
            <person name="Grigoriev I.V."/>
            <person name="Hibbett D."/>
            <person name="Nagy L.G."/>
            <person name="Martin F.M."/>
        </authorList>
    </citation>
    <scope>NUCLEOTIDE SEQUENCE</scope>
    <source>
        <strain evidence="5">UH-Tt-Lm1</strain>
    </source>
</reference>
<dbReference type="PANTHER" id="PTHR11066">
    <property type="entry name" value="ACYL-COA THIOESTERASE"/>
    <property type="match status" value="1"/>
</dbReference>
<dbReference type="AlphaFoldDB" id="A0A9P6HF90"/>
<evidence type="ECO:0000313" key="6">
    <source>
        <dbReference type="Proteomes" id="UP000736335"/>
    </source>
</evidence>
<reference evidence="5" key="2">
    <citation type="submission" date="2020-11" db="EMBL/GenBank/DDBJ databases">
        <authorList>
            <consortium name="DOE Joint Genome Institute"/>
            <person name="Kuo A."/>
            <person name="Miyauchi S."/>
            <person name="Kiss E."/>
            <person name="Drula E."/>
            <person name="Kohler A."/>
            <person name="Sanchez-Garcia M."/>
            <person name="Andreopoulos B."/>
            <person name="Barry K.W."/>
            <person name="Bonito G."/>
            <person name="Buee M."/>
            <person name="Carver A."/>
            <person name="Chen C."/>
            <person name="Cichocki N."/>
            <person name="Clum A."/>
            <person name="Culley D."/>
            <person name="Crous P.W."/>
            <person name="Fauchery L."/>
            <person name="Girlanda M."/>
            <person name="Hayes R."/>
            <person name="Keri Z."/>
            <person name="Labutti K."/>
            <person name="Lipzen A."/>
            <person name="Lombard V."/>
            <person name="Magnuson J."/>
            <person name="Maillard F."/>
            <person name="Morin E."/>
            <person name="Murat C."/>
            <person name="Nolan M."/>
            <person name="Ohm R."/>
            <person name="Pangilinan J."/>
            <person name="Pereira M."/>
            <person name="Perotto S."/>
            <person name="Peter M."/>
            <person name="Riley R."/>
            <person name="Sitrit Y."/>
            <person name="Stielow B."/>
            <person name="Szollosi G."/>
            <person name="Zifcakova L."/>
            <person name="Stursova M."/>
            <person name="Spatafora J.W."/>
            <person name="Tedersoo L."/>
            <person name="Vaario L.-M."/>
            <person name="Yamada A."/>
            <person name="Yan M."/>
            <person name="Wang P."/>
            <person name="Xu J."/>
            <person name="Bruns T."/>
            <person name="Baldrian P."/>
            <person name="Vilgalys R."/>
            <person name="Henrissat B."/>
            <person name="Grigoriev I.V."/>
            <person name="Hibbett D."/>
            <person name="Nagy L.G."/>
            <person name="Martin F.M."/>
        </authorList>
    </citation>
    <scope>NUCLEOTIDE SEQUENCE</scope>
    <source>
        <strain evidence="5">UH-Tt-Lm1</strain>
    </source>
</reference>
<name>A0A9P6HF90_9AGAM</name>
<comment type="caution">
    <text evidence="5">The sequence shown here is derived from an EMBL/GenBank/DDBJ whole genome shotgun (WGS) entry which is preliminary data.</text>
</comment>
<keyword evidence="2" id="KW-0378">Hydrolase</keyword>
<dbReference type="OrthoDB" id="68328at2759"/>
<dbReference type="Pfam" id="PF20789">
    <property type="entry name" value="4HBT_3C"/>
    <property type="match status" value="1"/>
</dbReference>